<dbReference type="KEGG" id="xne:XNC1_2162"/>
<dbReference type="STRING" id="406817.XNC1_2162"/>
<comment type="similarity">
    <text evidence="1">Belongs to the thioesterase family.</text>
</comment>
<name>D3VEV9_XENNA</name>
<reference evidence="3 4" key="1">
    <citation type="journal article" date="2011" name="PLoS ONE">
        <title>The entomopathogenic bacterial endosymbionts xenorhabdus and photorhabdus: convergent lifestyles from divergent genomes.</title>
        <authorList>
            <person name="Chaston J.M."/>
            <person name="Suen G."/>
            <person name="Tucker S.L."/>
            <person name="Andersen A.W."/>
            <person name="Bhasin A."/>
            <person name="Bode E."/>
            <person name="Bode H.B."/>
            <person name="Brachmann A.O."/>
            <person name="Cowles C.E."/>
            <person name="Cowles K.N."/>
            <person name="Darby C."/>
            <person name="de Leon L."/>
            <person name="Drace K."/>
            <person name="Du Z."/>
            <person name="Givaudan A."/>
            <person name="Herbert Tran E.E."/>
            <person name="Jewell K.A."/>
            <person name="Knack J.J."/>
            <person name="Krasomil-Osterfeld K.C."/>
            <person name="Kukor R."/>
            <person name="Lanois A."/>
            <person name="Latreille P."/>
            <person name="Leimgruber N.K."/>
            <person name="Lipke C.M."/>
            <person name="Liu R."/>
            <person name="Lu X."/>
            <person name="Martens E.C."/>
            <person name="Marri P.R."/>
            <person name="Medigue C."/>
            <person name="Menard M.L."/>
            <person name="Miller N.M."/>
            <person name="Morales-Soto N."/>
            <person name="Norton S."/>
            <person name="Ogier J.C."/>
            <person name="Orchard S.S."/>
            <person name="Park D."/>
            <person name="Park Y."/>
            <person name="Qurollo B.A."/>
            <person name="Sugar D.R."/>
            <person name="Richards G.R."/>
            <person name="Rouy Z."/>
            <person name="Slominski B."/>
            <person name="Slominski K."/>
            <person name="Snyder H."/>
            <person name="Tjaden B.C."/>
            <person name="van der Hoeven R."/>
            <person name="Welch R.D."/>
            <person name="Wheeler C."/>
            <person name="Xiang B."/>
            <person name="Barbazuk B."/>
            <person name="Gaudriault S."/>
            <person name="Goodner B."/>
            <person name="Slater S.C."/>
            <person name="Forst S."/>
            <person name="Goldman B.S."/>
            <person name="Goodrich-Blair H."/>
        </authorList>
    </citation>
    <scope>NUCLEOTIDE SEQUENCE [LARGE SCALE GENOMIC DNA]</scope>
    <source>
        <strain evidence="4">ATCC 19061 / DSM 3370 / CCUG 14189 / LMG 1036 / NCIMB 9965 / AN6</strain>
    </source>
</reference>
<dbReference type="PANTHER" id="PTHR11487:SF0">
    <property type="entry name" value="S-ACYL FATTY ACID SYNTHASE THIOESTERASE, MEDIUM CHAIN"/>
    <property type="match status" value="1"/>
</dbReference>
<sequence length="174" mass="19634">MSYVTFITQIPYVFIGHSLGCRVAFELARQLQSHAHPVPAHFFASGCPAPHLKNNIPHTHQLARNEFIRELQKMNGATDEVLLNSELMEILLPVLRADFKMAETYQLERFMLESPITVLSGDSDPDVKPIELYAWSELTNKDLTVHTISGDHFFIDQNKEAVIEVVSSVLECIG</sequence>
<evidence type="ECO:0000313" key="4">
    <source>
        <dbReference type="Proteomes" id="UP000008075"/>
    </source>
</evidence>
<proteinExistence type="inferred from homology"/>
<dbReference type="GO" id="GO:0016297">
    <property type="term" value="F:fatty acyl-[ACP] hydrolase activity"/>
    <property type="evidence" value="ECO:0007669"/>
    <property type="project" value="UniProtKB-EC"/>
</dbReference>
<dbReference type="Proteomes" id="UP000008075">
    <property type="component" value="Chromosome"/>
</dbReference>
<accession>D3VEV9</accession>
<dbReference type="eggNOG" id="COG3208">
    <property type="taxonomic scope" value="Bacteria"/>
</dbReference>
<evidence type="ECO:0000313" key="3">
    <source>
        <dbReference type="EMBL" id="CBJ90221.1"/>
    </source>
</evidence>
<dbReference type="Gene3D" id="3.40.50.1820">
    <property type="entry name" value="alpha/beta hydrolase"/>
    <property type="match status" value="1"/>
</dbReference>
<gene>
    <name evidence="3" type="ordered locus">XNC1_2162</name>
</gene>
<dbReference type="EC" id="3.1.2.14" evidence="3"/>
<feature type="domain" description="Thioesterase" evidence="2">
    <location>
        <begin position="11"/>
        <end position="167"/>
    </location>
</feature>
<dbReference type="SUPFAM" id="SSF53474">
    <property type="entry name" value="alpha/beta-Hydrolases"/>
    <property type="match status" value="1"/>
</dbReference>
<evidence type="ECO:0000259" key="2">
    <source>
        <dbReference type="Pfam" id="PF00975"/>
    </source>
</evidence>
<dbReference type="InterPro" id="IPR012223">
    <property type="entry name" value="TEII"/>
</dbReference>
<dbReference type="Pfam" id="PF00975">
    <property type="entry name" value="Thioesterase"/>
    <property type="match status" value="1"/>
</dbReference>
<dbReference type="PANTHER" id="PTHR11487">
    <property type="entry name" value="THIOESTERASE"/>
    <property type="match status" value="1"/>
</dbReference>
<dbReference type="AlphaFoldDB" id="D3VEV9"/>
<protein>
    <submittedName>
        <fullName evidence="3">Thioesterase</fullName>
        <ecNumber evidence="3">3.1.2.14</ecNumber>
    </submittedName>
</protein>
<dbReference type="GO" id="GO:0008610">
    <property type="term" value="P:lipid biosynthetic process"/>
    <property type="evidence" value="ECO:0007669"/>
    <property type="project" value="TreeGrafter"/>
</dbReference>
<evidence type="ECO:0000256" key="1">
    <source>
        <dbReference type="ARBA" id="ARBA00007169"/>
    </source>
</evidence>
<keyword evidence="4" id="KW-1185">Reference proteome</keyword>
<dbReference type="EMBL" id="FN667742">
    <property type="protein sequence ID" value="CBJ90221.1"/>
    <property type="molecule type" value="Genomic_DNA"/>
</dbReference>
<dbReference type="InterPro" id="IPR029058">
    <property type="entry name" value="AB_hydrolase_fold"/>
</dbReference>
<dbReference type="HOGENOM" id="CLU_070456_2_1_6"/>
<keyword evidence="3" id="KW-0378">Hydrolase</keyword>
<organism evidence="3 4">
    <name type="scientific">Xenorhabdus nematophila (strain ATCC 19061 / DSM 3370 / CCUG 14189 / LMG 1036 / NCIMB 9965 / AN6)</name>
    <dbReference type="NCBI Taxonomy" id="406817"/>
    <lineage>
        <taxon>Bacteria</taxon>
        <taxon>Pseudomonadati</taxon>
        <taxon>Pseudomonadota</taxon>
        <taxon>Gammaproteobacteria</taxon>
        <taxon>Enterobacterales</taxon>
        <taxon>Morganellaceae</taxon>
        <taxon>Xenorhabdus</taxon>
    </lineage>
</organism>
<dbReference type="InterPro" id="IPR001031">
    <property type="entry name" value="Thioesterase"/>
</dbReference>